<sequence length="153" mass="16080">MGLAYHGTPCALILALVLAGCGNNEPTLDQHARAPAQGSNQVSSLVQPEPASRFDGRWIGRFTLGSSSARGCAGTHRRGMVVQNGVAAVTDDRSRNSTATGEIQPDGRVMLRASNSEATLLYGRFAGGSFTGIMEAGGAGRRCHYAIEMTRRS</sequence>
<feature type="compositionally biased region" description="Polar residues" evidence="1">
    <location>
        <begin position="37"/>
        <end position="46"/>
    </location>
</feature>
<gene>
    <name evidence="2" type="ORF">QWZ14_18260</name>
</gene>
<proteinExistence type="predicted"/>
<dbReference type="Proteomes" id="UP001529369">
    <property type="component" value="Unassembled WGS sequence"/>
</dbReference>
<reference evidence="3" key="1">
    <citation type="journal article" date="2019" name="Int. J. Syst. Evol. Microbiol.">
        <title>The Global Catalogue of Microorganisms (GCM) 10K type strain sequencing project: providing services to taxonomists for standard genome sequencing and annotation.</title>
        <authorList>
            <consortium name="The Broad Institute Genomics Platform"/>
            <consortium name="The Broad Institute Genome Sequencing Center for Infectious Disease"/>
            <person name="Wu L."/>
            <person name="Ma J."/>
        </authorList>
    </citation>
    <scope>NUCLEOTIDE SEQUENCE [LARGE SCALE GENOMIC DNA]</scope>
    <source>
        <strain evidence="3">CECT 7131</strain>
    </source>
</reference>
<name>A0ABT8A937_9PROT</name>
<protein>
    <submittedName>
        <fullName evidence="2">Uncharacterized protein</fullName>
    </submittedName>
</protein>
<evidence type="ECO:0000313" key="2">
    <source>
        <dbReference type="EMBL" id="MDN3566319.1"/>
    </source>
</evidence>
<evidence type="ECO:0000256" key="1">
    <source>
        <dbReference type="SAM" id="MobiDB-lite"/>
    </source>
</evidence>
<keyword evidence="3" id="KW-1185">Reference proteome</keyword>
<dbReference type="EMBL" id="JAUFPN010000170">
    <property type="protein sequence ID" value="MDN3566319.1"/>
    <property type="molecule type" value="Genomic_DNA"/>
</dbReference>
<feature type="region of interest" description="Disordered" evidence="1">
    <location>
        <begin position="29"/>
        <end position="48"/>
    </location>
</feature>
<evidence type="ECO:0000313" key="3">
    <source>
        <dbReference type="Proteomes" id="UP001529369"/>
    </source>
</evidence>
<comment type="caution">
    <text evidence="2">The sequence shown here is derived from an EMBL/GenBank/DDBJ whole genome shotgun (WGS) entry which is preliminary data.</text>
</comment>
<organism evidence="2 3">
    <name type="scientific">Paeniroseomonas aquatica</name>
    <dbReference type="NCBI Taxonomy" id="373043"/>
    <lineage>
        <taxon>Bacteria</taxon>
        <taxon>Pseudomonadati</taxon>
        <taxon>Pseudomonadota</taxon>
        <taxon>Alphaproteobacteria</taxon>
        <taxon>Acetobacterales</taxon>
        <taxon>Acetobacteraceae</taxon>
        <taxon>Paeniroseomonas</taxon>
    </lineage>
</organism>
<dbReference type="RefSeq" id="WP_290318233.1">
    <property type="nucleotide sequence ID" value="NZ_JAUFPN010000170.1"/>
</dbReference>
<accession>A0ABT8A937</accession>